<proteinExistence type="predicted"/>
<evidence type="ECO:0000313" key="2">
    <source>
        <dbReference type="Proteomes" id="UP000266328"/>
    </source>
</evidence>
<dbReference type="AlphaFoldDB" id="A0A398D2I4"/>
<name>A0A398D2I4_9BACT</name>
<gene>
    <name evidence="1" type="ORF">SMC7_05775</name>
</gene>
<sequence length="92" mass="10725">MNSTSGFKVSPTLPDKLPLLYVEERDGRLAAFVFRGEVKHVDRVLKMWASGRFTSDHTEDATYYTIMSDDKMIATVARDNVHRHWYMVRLMD</sequence>
<dbReference type="EMBL" id="QXIS01000033">
    <property type="protein sequence ID" value="RIE05661.1"/>
    <property type="molecule type" value="Genomic_DNA"/>
</dbReference>
<dbReference type="RefSeq" id="WP_119089405.1">
    <property type="nucleotide sequence ID" value="NZ_QXIS01000033.1"/>
</dbReference>
<organism evidence="1 2">
    <name type="scientific">Candidatus Cryosericum terrychapinii</name>
    <dbReference type="NCBI Taxonomy" id="2290919"/>
    <lineage>
        <taxon>Bacteria</taxon>
        <taxon>Pseudomonadati</taxon>
        <taxon>Caldisericota/Cryosericota group</taxon>
        <taxon>Candidatus Cryosericota</taxon>
        <taxon>Candidatus Cryosericia</taxon>
        <taxon>Candidatus Cryosericales</taxon>
        <taxon>Candidatus Cryosericaceae</taxon>
        <taxon>Candidatus Cryosericum</taxon>
    </lineage>
</organism>
<protein>
    <submittedName>
        <fullName evidence="1">Uncharacterized protein</fullName>
    </submittedName>
</protein>
<comment type="caution">
    <text evidence="1">The sequence shown here is derived from an EMBL/GenBank/DDBJ whole genome shotgun (WGS) entry which is preliminary data.</text>
</comment>
<accession>A0A398D2I4</accession>
<keyword evidence="2" id="KW-1185">Reference proteome</keyword>
<evidence type="ECO:0000313" key="1">
    <source>
        <dbReference type="EMBL" id="RIE05661.1"/>
    </source>
</evidence>
<reference evidence="1 2" key="1">
    <citation type="submission" date="2018-09" db="EMBL/GenBank/DDBJ databases">
        <title>Discovery and Ecogenomic Context for Candidatus Cryosericales, a Global Caldiserica Order Active in Thawing Permafrost.</title>
        <authorList>
            <person name="Martinez M.A."/>
            <person name="Woodcroft B.J."/>
            <person name="Ignacio Espinoza J.C."/>
            <person name="Zayed A."/>
            <person name="Singleton C.M."/>
            <person name="Boyd J."/>
            <person name="Li Y.-F."/>
            <person name="Purvine S."/>
            <person name="Maughan H."/>
            <person name="Hodgkins S.B."/>
            <person name="Anderson D."/>
            <person name="Sederholm M."/>
            <person name="Temperton B."/>
            <person name="Saleska S.R."/>
            <person name="Tyson G.W."/>
            <person name="Rich V.I."/>
        </authorList>
    </citation>
    <scope>NUCLEOTIDE SEQUENCE [LARGE SCALE GENOMIC DNA]</scope>
    <source>
        <strain evidence="1 2">SMC7</strain>
    </source>
</reference>
<dbReference type="Proteomes" id="UP000266328">
    <property type="component" value="Unassembled WGS sequence"/>
</dbReference>
<dbReference type="OrthoDB" id="9836480at2"/>